<name>A0A919GA14_9ACTN</name>
<reference evidence="2" key="2">
    <citation type="submission" date="2020-09" db="EMBL/GenBank/DDBJ databases">
        <authorList>
            <person name="Sun Q."/>
            <person name="Ohkuma M."/>
        </authorList>
    </citation>
    <scope>NUCLEOTIDE SEQUENCE</scope>
    <source>
        <strain evidence="2">JCM 4646</strain>
    </source>
</reference>
<reference evidence="2" key="1">
    <citation type="journal article" date="2014" name="Int. J. Syst. Evol. Microbiol.">
        <title>Complete genome sequence of Corynebacterium casei LMG S-19264T (=DSM 44701T), isolated from a smear-ripened cheese.</title>
        <authorList>
            <consortium name="US DOE Joint Genome Institute (JGI-PGF)"/>
            <person name="Walter F."/>
            <person name="Albersmeier A."/>
            <person name="Kalinowski J."/>
            <person name="Ruckert C."/>
        </authorList>
    </citation>
    <scope>NUCLEOTIDE SEQUENCE</scope>
    <source>
        <strain evidence="2">JCM 4646</strain>
    </source>
</reference>
<evidence type="ECO:0000313" key="3">
    <source>
        <dbReference type="Proteomes" id="UP000617734"/>
    </source>
</evidence>
<sequence length="136" mass="15140">MERQLQPGAGWRGATQPSRHLLRGPHRVMARSWWLSAPADERRRRREAATPWVLAHHGTAPYFEHEDYDPRWAGGIPLCAGHADGPVGALLRPKRSHVQWEQLAGITVLAASEPDRERLTTIAPRGAHVISLTAPC</sequence>
<proteinExistence type="predicted"/>
<evidence type="ECO:0000256" key="1">
    <source>
        <dbReference type="SAM" id="MobiDB-lite"/>
    </source>
</evidence>
<evidence type="ECO:0000313" key="2">
    <source>
        <dbReference type="EMBL" id="GHH80343.1"/>
    </source>
</evidence>
<accession>A0A919GA14</accession>
<feature type="region of interest" description="Disordered" evidence="1">
    <location>
        <begin position="1"/>
        <end position="22"/>
    </location>
</feature>
<dbReference type="Proteomes" id="UP000617734">
    <property type="component" value="Unassembled WGS sequence"/>
</dbReference>
<organism evidence="2 3">
    <name type="scientific">Kitasatospora indigofera</name>
    <dbReference type="NCBI Taxonomy" id="67307"/>
    <lineage>
        <taxon>Bacteria</taxon>
        <taxon>Bacillati</taxon>
        <taxon>Actinomycetota</taxon>
        <taxon>Actinomycetes</taxon>
        <taxon>Kitasatosporales</taxon>
        <taxon>Streptomycetaceae</taxon>
        <taxon>Kitasatospora</taxon>
    </lineage>
</organism>
<dbReference type="EMBL" id="BNBO01000046">
    <property type="protein sequence ID" value="GHH80343.1"/>
    <property type="molecule type" value="Genomic_DNA"/>
</dbReference>
<keyword evidence="3" id="KW-1185">Reference proteome</keyword>
<protein>
    <submittedName>
        <fullName evidence="2">Uncharacterized protein</fullName>
    </submittedName>
</protein>
<comment type="caution">
    <text evidence="2">The sequence shown here is derived from an EMBL/GenBank/DDBJ whole genome shotgun (WGS) entry which is preliminary data.</text>
</comment>
<gene>
    <name evidence="2" type="ORF">GCM10018781_60360</name>
</gene>
<dbReference type="AlphaFoldDB" id="A0A919GA14"/>